<evidence type="ECO:0000313" key="8">
    <source>
        <dbReference type="EMBL" id="CAF1593234.1"/>
    </source>
</evidence>
<evidence type="ECO:0000256" key="1">
    <source>
        <dbReference type="ARBA" id="ARBA00004308"/>
    </source>
</evidence>
<dbReference type="GO" id="GO:0098830">
    <property type="term" value="C:presynaptic endosome"/>
    <property type="evidence" value="ECO:0007669"/>
    <property type="project" value="TreeGrafter"/>
</dbReference>
<comment type="caution">
    <text evidence="8">The sequence shown here is derived from an EMBL/GenBank/DDBJ whole genome shotgun (WGS) entry which is preliminary data.</text>
</comment>
<evidence type="ECO:0000313" key="9">
    <source>
        <dbReference type="Proteomes" id="UP000663870"/>
    </source>
</evidence>
<name>A0A816A9P9_9BILA</name>
<dbReference type="GO" id="GO:1904115">
    <property type="term" value="C:axon cytoplasm"/>
    <property type="evidence" value="ECO:0007669"/>
    <property type="project" value="GOC"/>
</dbReference>
<evidence type="ECO:0000256" key="3">
    <source>
        <dbReference type="ARBA" id="ARBA00022448"/>
    </source>
</evidence>
<dbReference type="GO" id="GO:0030123">
    <property type="term" value="C:AP-3 adaptor complex"/>
    <property type="evidence" value="ECO:0007669"/>
    <property type="project" value="InterPro"/>
</dbReference>
<keyword evidence="9" id="KW-1185">Reference proteome</keyword>
<dbReference type="EMBL" id="CAJNOL010004703">
    <property type="protein sequence ID" value="CAF1593234.1"/>
    <property type="molecule type" value="Genomic_DNA"/>
</dbReference>
<reference evidence="8" key="1">
    <citation type="submission" date="2021-02" db="EMBL/GenBank/DDBJ databases">
        <authorList>
            <person name="Nowell W R."/>
        </authorList>
    </citation>
    <scope>NUCLEOTIDE SEQUENCE</scope>
</reference>
<dbReference type="Proteomes" id="UP000663854">
    <property type="component" value="Unassembled WGS sequence"/>
</dbReference>
<organism evidence="8 9">
    <name type="scientific">Rotaria sordida</name>
    <dbReference type="NCBI Taxonomy" id="392033"/>
    <lineage>
        <taxon>Eukaryota</taxon>
        <taxon>Metazoa</taxon>
        <taxon>Spiralia</taxon>
        <taxon>Gnathifera</taxon>
        <taxon>Rotifera</taxon>
        <taxon>Eurotatoria</taxon>
        <taxon>Bdelloidea</taxon>
        <taxon>Philodinida</taxon>
        <taxon>Philodinidae</taxon>
        <taxon>Rotaria</taxon>
    </lineage>
</organism>
<comment type="similarity">
    <text evidence="2">Belongs to the adaptor complexes large subunit family.</text>
</comment>
<dbReference type="InterPro" id="IPR011989">
    <property type="entry name" value="ARM-like"/>
</dbReference>
<accession>A0A816A9P9</accession>
<dbReference type="GO" id="GO:0098943">
    <property type="term" value="P:neurotransmitter receptor transport, postsynaptic endosome to lysosome"/>
    <property type="evidence" value="ECO:0007669"/>
    <property type="project" value="TreeGrafter"/>
</dbReference>
<dbReference type="GO" id="GO:0016182">
    <property type="term" value="P:synaptic vesicle budding from endosome"/>
    <property type="evidence" value="ECO:0007669"/>
    <property type="project" value="TreeGrafter"/>
</dbReference>
<evidence type="ECO:0000256" key="2">
    <source>
        <dbReference type="ARBA" id="ARBA00006613"/>
    </source>
</evidence>
<comment type="subcellular location">
    <subcellularLocation>
        <location evidence="1">Endomembrane system</location>
    </subcellularLocation>
</comment>
<dbReference type="SUPFAM" id="SSF48371">
    <property type="entry name" value="ARM repeat"/>
    <property type="match status" value="1"/>
</dbReference>
<dbReference type="InterPro" id="IPR016024">
    <property type="entry name" value="ARM-type_fold"/>
</dbReference>
<dbReference type="AlphaFoldDB" id="A0A816A9P9"/>
<gene>
    <name evidence="8" type="ORF">JXQ802_LOCUS47460</name>
    <name evidence="7" type="ORF">PYM288_LOCUS31549</name>
</gene>
<protein>
    <submittedName>
        <fullName evidence="8">Uncharacterized protein</fullName>
    </submittedName>
</protein>
<dbReference type="Proteomes" id="UP000663870">
    <property type="component" value="Unassembled WGS sequence"/>
</dbReference>
<dbReference type="Gene3D" id="1.25.10.10">
    <property type="entry name" value="Leucine-rich Repeat Variant"/>
    <property type="match status" value="2"/>
</dbReference>
<dbReference type="GO" id="GO:0048499">
    <property type="term" value="P:synaptic vesicle membrane organization"/>
    <property type="evidence" value="ECO:0007669"/>
    <property type="project" value="TreeGrafter"/>
</dbReference>
<dbReference type="EMBL" id="CAJNOH010003371">
    <property type="protein sequence ID" value="CAF1333838.1"/>
    <property type="molecule type" value="Genomic_DNA"/>
</dbReference>
<dbReference type="GO" id="GO:0043195">
    <property type="term" value="C:terminal bouton"/>
    <property type="evidence" value="ECO:0007669"/>
    <property type="project" value="TreeGrafter"/>
</dbReference>
<keyword evidence="6" id="KW-0472">Membrane</keyword>
<keyword evidence="3" id="KW-0813">Transport</keyword>
<keyword evidence="5" id="KW-0653">Protein transport</keyword>
<evidence type="ECO:0000256" key="5">
    <source>
        <dbReference type="ARBA" id="ARBA00022927"/>
    </source>
</evidence>
<dbReference type="PANTHER" id="PTHR22781:SF12">
    <property type="entry name" value="AP-3 COMPLEX SUBUNIT DELTA-1"/>
    <property type="match status" value="1"/>
</dbReference>
<dbReference type="PANTHER" id="PTHR22781">
    <property type="entry name" value="DELTA ADAPTIN-RELATED"/>
    <property type="match status" value="1"/>
</dbReference>
<dbReference type="GO" id="GO:0048490">
    <property type="term" value="P:anterograde synaptic vesicle transport"/>
    <property type="evidence" value="ECO:0007669"/>
    <property type="project" value="TreeGrafter"/>
</dbReference>
<evidence type="ECO:0000256" key="6">
    <source>
        <dbReference type="ARBA" id="ARBA00023136"/>
    </source>
</evidence>
<dbReference type="GO" id="GO:0006896">
    <property type="term" value="P:Golgi to vacuole transport"/>
    <property type="evidence" value="ECO:0007669"/>
    <property type="project" value="TreeGrafter"/>
</dbReference>
<evidence type="ECO:0000313" key="7">
    <source>
        <dbReference type="EMBL" id="CAF1333838.1"/>
    </source>
</evidence>
<dbReference type="GO" id="GO:0010008">
    <property type="term" value="C:endosome membrane"/>
    <property type="evidence" value="ECO:0007669"/>
    <property type="project" value="TreeGrafter"/>
</dbReference>
<dbReference type="InterPro" id="IPR017105">
    <property type="entry name" value="AP3_complex_dsu"/>
</dbReference>
<evidence type="ECO:0000256" key="4">
    <source>
        <dbReference type="ARBA" id="ARBA00022737"/>
    </source>
</evidence>
<proteinExistence type="inferred from homology"/>
<keyword evidence="4" id="KW-0677">Repeat</keyword>
<dbReference type="GO" id="GO:0006623">
    <property type="term" value="P:protein targeting to vacuole"/>
    <property type="evidence" value="ECO:0007669"/>
    <property type="project" value="TreeGrafter"/>
</dbReference>
<sequence length="227" mass="25326">MIRKDLNSPSMYEADIGMSSLSCFINSDLTHDLANDIMTRMTSTKPYIPFPRLKEKLEDSDSGVQAAAVNIICELARRNPKNDLALAPLKYLGLLSMSKILHTYPKSVQIHSDLIMCCLDDKDESIHLCALDLLSGMAILLENAYVVIHDSNSTTVSEVLYAAAWICSEFCSEDGSIITSSYYDNKGLFYDDNGENSNSNSYSGDTLSYQKSKKYIEPTAEELEKQR</sequence>